<evidence type="ECO:0000256" key="1">
    <source>
        <dbReference type="SAM" id="MobiDB-lite"/>
    </source>
</evidence>
<feature type="compositionally biased region" description="Polar residues" evidence="1">
    <location>
        <begin position="265"/>
        <end position="280"/>
    </location>
</feature>
<dbReference type="PANTHER" id="PTHR35046">
    <property type="entry name" value="ZINC KNUCKLE (CCHC-TYPE) FAMILY PROTEIN"/>
    <property type="match status" value="1"/>
</dbReference>
<evidence type="ECO:0000259" key="2">
    <source>
        <dbReference type="Pfam" id="PF03732"/>
    </source>
</evidence>
<sequence length="304" mass="35447">MSFEPTAMDQILQQLTALNTKLDDIGDRVAILETSQTVVGTATATPDRTALRAHRNGNQPDLPRHNFLLGDDITKKIKIEAPTFDGRFDPKTFTDWLTDMDQFFDWYDMSDDRRVRFTKMKLVGAAKQYWVSVERQLARSRQAPITLWDEMKAKLSEKYLPSTHRQLQIEQMLSLRQGSMSVADYMQKFDEISIRCNVQEEEDMTLARFRRGLREEIQKEITPHRVNTVEDAFQLALEYERYLKLPTKRFGYQAGESSTKKWTDRNQNTAKSTVPFNQPNRDSREKSLVEGTKPDLSRVKCFKF</sequence>
<feature type="region of interest" description="Disordered" evidence="1">
    <location>
        <begin position="256"/>
        <end position="290"/>
    </location>
</feature>
<feature type="domain" description="Retrotransposon gag" evidence="2">
    <location>
        <begin position="118"/>
        <end position="215"/>
    </location>
</feature>
<feature type="compositionally biased region" description="Basic and acidic residues" evidence="1">
    <location>
        <begin position="281"/>
        <end position="290"/>
    </location>
</feature>
<dbReference type="PANTHER" id="PTHR35046:SF9">
    <property type="entry name" value="RNA-DIRECTED DNA POLYMERASE"/>
    <property type="match status" value="1"/>
</dbReference>
<dbReference type="Pfam" id="PF03732">
    <property type="entry name" value="Retrotrans_gag"/>
    <property type="match status" value="1"/>
</dbReference>
<protein>
    <recommendedName>
        <fullName evidence="2">Retrotransposon gag domain-containing protein</fullName>
    </recommendedName>
</protein>
<name>A0A6V7Q4W0_ANACO</name>
<accession>A0A6V7Q4W0</accession>
<evidence type="ECO:0000313" key="3">
    <source>
        <dbReference type="EMBL" id="CAD1838142.1"/>
    </source>
</evidence>
<reference evidence="3" key="1">
    <citation type="submission" date="2020-07" db="EMBL/GenBank/DDBJ databases">
        <authorList>
            <person name="Lin J."/>
        </authorList>
    </citation>
    <scope>NUCLEOTIDE SEQUENCE</scope>
</reference>
<gene>
    <name evidence="3" type="ORF">CB5_LOCUS21353</name>
</gene>
<proteinExistence type="predicted"/>
<dbReference type="AlphaFoldDB" id="A0A6V7Q4W0"/>
<organism evidence="3">
    <name type="scientific">Ananas comosus var. bracteatus</name>
    <name type="common">red pineapple</name>
    <dbReference type="NCBI Taxonomy" id="296719"/>
    <lineage>
        <taxon>Eukaryota</taxon>
        <taxon>Viridiplantae</taxon>
        <taxon>Streptophyta</taxon>
        <taxon>Embryophyta</taxon>
        <taxon>Tracheophyta</taxon>
        <taxon>Spermatophyta</taxon>
        <taxon>Magnoliopsida</taxon>
        <taxon>Liliopsida</taxon>
        <taxon>Poales</taxon>
        <taxon>Bromeliaceae</taxon>
        <taxon>Bromelioideae</taxon>
        <taxon>Ananas</taxon>
    </lineage>
</organism>
<dbReference type="InterPro" id="IPR005162">
    <property type="entry name" value="Retrotrans_gag_dom"/>
</dbReference>
<dbReference type="EMBL" id="LR862133">
    <property type="protein sequence ID" value="CAD1838142.1"/>
    <property type="molecule type" value="Genomic_DNA"/>
</dbReference>